<reference evidence="5" key="1">
    <citation type="submission" date="2023-03" db="EMBL/GenBank/DDBJ databases">
        <title>Actinorhabdospora filicis NBRC 111898.</title>
        <authorList>
            <person name="Ichikawa N."/>
            <person name="Sato H."/>
            <person name="Tonouchi N."/>
        </authorList>
    </citation>
    <scope>NUCLEOTIDE SEQUENCE</scope>
    <source>
        <strain evidence="5">NBRC 111898</strain>
    </source>
</reference>
<proteinExistence type="predicted"/>
<evidence type="ECO:0000259" key="4">
    <source>
        <dbReference type="PROSITE" id="PS51118"/>
    </source>
</evidence>
<evidence type="ECO:0000313" key="5">
    <source>
        <dbReference type="EMBL" id="GLZ76645.1"/>
    </source>
</evidence>
<dbReference type="PROSITE" id="PS51118">
    <property type="entry name" value="HTH_HXLR"/>
    <property type="match status" value="1"/>
</dbReference>
<dbReference type="Proteomes" id="UP001165079">
    <property type="component" value="Unassembled WGS sequence"/>
</dbReference>
<evidence type="ECO:0000256" key="3">
    <source>
        <dbReference type="ARBA" id="ARBA00023163"/>
    </source>
</evidence>
<evidence type="ECO:0000256" key="1">
    <source>
        <dbReference type="ARBA" id="ARBA00023015"/>
    </source>
</evidence>
<keyword evidence="1" id="KW-0805">Transcription regulation</keyword>
<dbReference type="Gene3D" id="1.10.10.10">
    <property type="entry name" value="Winged helix-like DNA-binding domain superfamily/Winged helix DNA-binding domain"/>
    <property type="match status" value="1"/>
</dbReference>
<dbReference type="Pfam" id="PF01638">
    <property type="entry name" value="HxlR"/>
    <property type="match status" value="1"/>
</dbReference>
<gene>
    <name evidence="5" type="ORF">Afil01_14520</name>
</gene>
<dbReference type="EMBL" id="BSTX01000001">
    <property type="protein sequence ID" value="GLZ76645.1"/>
    <property type="molecule type" value="Genomic_DNA"/>
</dbReference>
<comment type="caution">
    <text evidence="5">The sequence shown here is derived from an EMBL/GenBank/DDBJ whole genome shotgun (WGS) entry which is preliminary data.</text>
</comment>
<name>A0A9W6SGC9_9ACTN</name>
<dbReference type="InterPro" id="IPR036390">
    <property type="entry name" value="WH_DNA-bd_sf"/>
</dbReference>
<feature type="domain" description="HTH hxlR-type" evidence="4">
    <location>
        <begin position="13"/>
        <end position="110"/>
    </location>
</feature>
<dbReference type="InterPro" id="IPR002577">
    <property type="entry name" value="HTH_HxlR"/>
</dbReference>
<sequence length="185" mass="20889">MALGKDYESQRDCTMARGLELVGERWTMLILRDCFYGVRRYSDFFVHLGLPRAVLSERLANLCEQGVLEKRRYQDAPPREEYVLTEMGEAFWPVLAALGAWTTKFAWEPGRRYRTFLHDPCETRLVAYAHCPSCDRAVPAAEVRIVPGPDLPDQPATDPVSVALRRGPKRLLEPLIVTPGGSGAR</sequence>
<accession>A0A9W6SGC9</accession>
<keyword evidence="2" id="KW-0238">DNA-binding</keyword>
<dbReference type="SUPFAM" id="SSF46785">
    <property type="entry name" value="Winged helix' DNA-binding domain"/>
    <property type="match status" value="1"/>
</dbReference>
<evidence type="ECO:0000313" key="6">
    <source>
        <dbReference type="Proteomes" id="UP001165079"/>
    </source>
</evidence>
<protein>
    <submittedName>
        <fullName evidence="5">ArsR family transcriptional regulator</fullName>
    </submittedName>
</protein>
<dbReference type="AlphaFoldDB" id="A0A9W6SGC9"/>
<dbReference type="GO" id="GO:0003677">
    <property type="term" value="F:DNA binding"/>
    <property type="evidence" value="ECO:0007669"/>
    <property type="project" value="UniProtKB-KW"/>
</dbReference>
<dbReference type="PANTHER" id="PTHR33204:SF18">
    <property type="entry name" value="TRANSCRIPTIONAL REGULATORY PROTEIN"/>
    <property type="match status" value="1"/>
</dbReference>
<dbReference type="PANTHER" id="PTHR33204">
    <property type="entry name" value="TRANSCRIPTIONAL REGULATOR, MARR FAMILY"/>
    <property type="match status" value="1"/>
</dbReference>
<dbReference type="RefSeq" id="WP_285661811.1">
    <property type="nucleotide sequence ID" value="NZ_BSTX01000001.1"/>
</dbReference>
<evidence type="ECO:0000256" key="2">
    <source>
        <dbReference type="ARBA" id="ARBA00023125"/>
    </source>
</evidence>
<keyword evidence="6" id="KW-1185">Reference proteome</keyword>
<keyword evidence="3" id="KW-0804">Transcription</keyword>
<organism evidence="5 6">
    <name type="scientific">Actinorhabdospora filicis</name>
    <dbReference type="NCBI Taxonomy" id="1785913"/>
    <lineage>
        <taxon>Bacteria</taxon>
        <taxon>Bacillati</taxon>
        <taxon>Actinomycetota</taxon>
        <taxon>Actinomycetes</taxon>
        <taxon>Micromonosporales</taxon>
        <taxon>Micromonosporaceae</taxon>
        <taxon>Actinorhabdospora</taxon>
    </lineage>
</organism>
<dbReference type="InterPro" id="IPR036388">
    <property type="entry name" value="WH-like_DNA-bd_sf"/>
</dbReference>